<dbReference type="SUPFAM" id="SSF52540">
    <property type="entry name" value="P-loop containing nucleoside triphosphate hydrolases"/>
    <property type="match status" value="1"/>
</dbReference>
<dbReference type="STRING" id="1423763.FC46_GL000764"/>
<dbReference type="Gene3D" id="3.40.50.300">
    <property type="entry name" value="P-loop containing nucleotide triphosphate hydrolases"/>
    <property type="match status" value="1"/>
</dbReference>
<dbReference type="OrthoDB" id="3193269at2"/>
<dbReference type="Proteomes" id="UP000051036">
    <property type="component" value="Unassembled WGS sequence"/>
</dbReference>
<protein>
    <recommendedName>
        <fullName evidence="1">GIY-YIG domain-containing protein</fullName>
    </recommendedName>
</protein>
<dbReference type="CDD" id="cd10439">
    <property type="entry name" value="GIY-YIG_COG3410"/>
    <property type="match status" value="1"/>
</dbReference>
<dbReference type="InterPro" id="IPR027417">
    <property type="entry name" value="P-loop_NTPase"/>
</dbReference>
<proteinExistence type="predicted"/>
<dbReference type="Pfam" id="PF09848">
    <property type="entry name" value="SLFN-g3_helicase"/>
    <property type="match status" value="1"/>
</dbReference>
<keyword evidence="3" id="KW-1185">Reference proteome</keyword>
<evidence type="ECO:0000259" key="1">
    <source>
        <dbReference type="PROSITE" id="PS50164"/>
    </source>
</evidence>
<comment type="caution">
    <text evidence="2">The sequence shown here is derived from an EMBL/GenBank/DDBJ whole genome shotgun (WGS) entry which is preliminary data.</text>
</comment>
<dbReference type="AlphaFoldDB" id="A0A0R1UFW1"/>
<gene>
    <name evidence="2" type="ORF">FC46_GL000764</name>
</gene>
<evidence type="ECO:0000313" key="3">
    <source>
        <dbReference type="Proteomes" id="UP000051036"/>
    </source>
</evidence>
<dbReference type="PATRIC" id="fig|1423763.3.peg.771"/>
<dbReference type="InterPro" id="IPR000305">
    <property type="entry name" value="GIY-YIG_endonuc"/>
</dbReference>
<name>A0A0R1UFW1_9LACO</name>
<dbReference type="EMBL" id="AZFM01000021">
    <property type="protein sequence ID" value="KRL89589.1"/>
    <property type="molecule type" value="Genomic_DNA"/>
</dbReference>
<evidence type="ECO:0000313" key="2">
    <source>
        <dbReference type="EMBL" id="KRL89589.1"/>
    </source>
</evidence>
<dbReference type="InterPro" id="IPR018647">
    <property type="entry name" value="SLFN_3-like_DNA/RNA_helicase"/>
</dbReference>
<dbReference type="RefSeq" id="WP_057799107.1">
    <property type="nucleotide sequence ID" value="NZ_AZFM01000021.1"/>
</dbReference>
<reference evidence="2 3" key="1">
    <citation type="journal article" date="2015" name="Genome Announc.">
        <title>Expanding the biotechnology potential of lactobacilli through comparative genomics of 213 strains and associated genera.</title>
        <authorList>
            <person name="Sun Z."/>
            <person name="Harris H.M."/>
            <person name="McCann A."/>
            <person name="Guo C."/>
            <person name="Argimon S."/>
            <person name="Zhang W."/>
            <person name="Yang X."/>
            <person name="Jeffery I.B."/>
            <person name="Cooney J.C."/>
            <person name="Kagawa T.F."/>
            <person name="Liu W."/>
            <person name="Song Y."/>
            <person name="Salvetti E."/>
            <person name="Wrobel A."/>
            <person name="Rasinkangas P."/>
            <person name="Parkhill J."/>
            <person name="Rea M.C."/>
            <person name="O'Sullivan O."/>
            <person name="Ritari J."/>
            <person name="Douillard F.P."/>
            <person name="Paul Ross R."/>
            <person name="Yang R."/>
            <person name="Briner A.E."/>
            <person name="Felis G.E."/>
            <person name="de Vos W.M."/>
            <person name="Barrangou R."/>
            <person name="Klaenhammer T.R."/>
            <person name="Caufield P.W."/>
            <person name="Cui Y."/>
            <person name="Zhang H."/>
            <person name="O'Toole P.W."/>
        </authorList>
    </citation>
    <scope>NUCLEOTIDE SEQUENCE [LARGE SCALE GENOMIC DNA]</scope>
    <source>
        <strain evidence="2 3">DSM 16043</strain>
    </source>
</reference>
<feature type="domain" description="GIY-YIG" evidence="1">
    <location>
        <begin position="43"/>
        <end position="135"/>
    </location>
</feature>
<dbReference type="PROSITE" id="PS50164">
    <property type="entry name" value="GIY_YIG"/>
    <property type="match status" value="1"/>
</dbReference>
<sequence>MSEKIKAPIIFETKYNQDTATKLNQEIDQKYADNQKAQSLLTEYPTVYVINDSTEKKRHKYTVYVGETNDIQRRTIQHIESDPKSRSDFSDLKDSSNVDMYVIGHEHFNKSMTLDVENRLMQYLSSVPAVSKLNNRRFNDQNKYYNSKEFDIIFKYIWKGLNKKNKELFPAQKLLEDSALFKASPFNKLTSEQLKAKSLIIEKINQALIESKSDREKDGKLILVEGDAGSGKTVLMSNIFYDLVHENHLMNENRKEDDQQSNKRLSVAMLVNQNEQLKVYEEISKKLFDKEDNVEVEKPVTFIKNTYPDEKVDIALVDEAHLLLTQNNQSYSNSKNQKGPKLGSNMLLDIMKRAKVVMAVFDPKQILSTASVWDGDAFKILEDKTGKENIVRLHNQMRIDASSETVKWIRNLIDYGKIGKIPEDEKYSIKIFSDPAKMEQAISNKNEDQENGISRMVATFDWPYSGGKTLPPSDQKYWLVSEGDWQMPWNYEINARDKYEKNHRAGRVVKYNQQSWAEKDYTINEIGSTYTVQGFDLNFVGVELGPSVKYRDGRIIHDPSESENSKATQKRDSSKSYAQELLKNEFNVLLTRGVHGLYIHAVDPALQKALEDAAK</sequence>
<organism evidence="2 3">
    <name type="scientific">Lactobacillus kalixensis DSM 16043</name>
    <dbReference type="NCBI Taxonomy" id="1423763"/>
    <lineage>
        <taxon>Bacteria</taxon>
        <taxon>Bacillati</taxon>
        <taxon>Bacillota</taxon>
        <taxon>Bacilli</taxon>
        <taxon>Lactobacillales</taxon>
        <taxon>Lactobacillaceae</taxon>
        <taxon>Lactobacillus</taxon>
    </lineage>
</organism>
<accession>A0A0R1UFW1</accession>